<dbReference type="SMART" id="SM00530">
    <property type="entry name" value="HTH_XRE"/>
    <property type="match status" value="1"/>
</dbReference>
<evidence type="ECO:0000256" key="1">
    <source>
        <dbReference type="ARBA" id="ARBA00023125"/>
    </source>
</evidence>
<comment type="caution">
    <text evidence="3">The sequence shown here is derived from an EMBL/GenBank/DDBJ whole genome shotgun (WGS) entry which is preliminary data.</text>
</comment>
<name>A0AAW5LAY7_9PAST</name>
<dbReference type="Gene3D" id="1.10.260.40">
    <property type="entry name" value="lambda repressor-like DNA-binding domains"/>
    <property type="match status" value="1"/>
</dbReference>
<dbReference type="RefSeq" id="WP_207551774.1">
    <property type="nucleotide sequence ID" value="NZ_MKZZ01000001.1"/>
</dbReference>
<keyword evidence="1" id="KW-0238">DNA-binding</keyword>
<sequence>MSTLFFYYVVMKIHHAIRFLRKKKGWTQQQLADFSNTSKGNISNLENGNQGYSPAILDYLAKAFDCRVSDIFLLAENLDDDGSLRKDDIVSIEVLFSQLPSDMQQHFKQLMLQIVNMKNY</sequence>
<dbReference type="InterPro" id="IPR001387">
    <property type="entry name" value="Cro/C1-type_HTH"/>
</dbReference>
<dbReference type="PANTHER" id="PTHR46558:SF4">
    <property type="entry name" value="DNA-BIDING PHAGE PROTEIN"/>
    <property type="match status" value="1"/>
</dbReference>
<dbReference type="PROSITE" id="PS50943">
    <property type="entry name" value="HTH_CROC1"/>
    <property type="match status" value="1"/>
</dbReference>
<dbReference type="SUPFAM" id="SSF47413">
    <property type="entry name" value="lambda repressor-like DNA-binding domains"/>
    <property type="match status" value="1"/>
</dbReference>
<organism evidence="3 4">
    <name type="scientific">Rodentibacter pneumotropicus</name>
    <dbReference type="NCBI Taxonomy" id="758"/>
    <lineage>
        <taxon>Bacteria</taxon>
        <taxon>Pseudomonadati</taxon>
        <taxon>Pseudomonadota</taxon>
        <taxon>Gammaproteobacteria</taxon>
        <taxon>Pasteurellales</taxon>
        <taxon>Pasteurellaceae</taxon>
        <taxon>Rodentibacter</taxon>
    </lineage>
</organism>
<evidence type="ECO:0000313" key="4">
    <source>
        <dbReference type="Proteomes" id="UP001206350"/>
    </source>
</evidence>
<accession>A0AAW5LAY7</accession>
<evidence type="ECO:0000313" key="3">
    <source>
        <dbReference type="EMBL" id="MCQ9120536.1"/>
    </source>
</evidence>
<dbReference type="Proteomes" id="UP001206350">
    <property type="component" value="Unassembled WGS sequence"/>
</dbReference>
<dbReference type="EMBL" id="JALJCU010000008">
    <property type="protein sequence ID" value="MCQ9120536.1"/>
    <property type="molecule type" value="Genomic_DNA"/>
</dbReference>
<dbReference type="CDD" id="cd00093">
    <property type="entry name" value="HTH_XRE"/>
    <property type="match status" value="1"/>
</dbReference>
<reference evidence="3 4" key="1">
    <citation type="journal article" date="2022" name="Microbiol. Spectr.">
        <title>Microbiota of the Pregnant Mouse: Characterization of the Bacterial Communities in the Oral Cavity, Lung, Intestine, and Vagina through Culture and DNA Sequencing.</title>
        <authorList>
            <person name="Greenberg J.M."/>
            <person name="Romero R."/>
            <person name="Winters A.D."/>
            <person name="Galaz J."/>
            <person name="Garcia-Flores V."/>
            <person name="Arenas-Hernandez M."/>
            <person name="Panzer J."/>
            <person name="Shaffer Z."/>
            <person name="Kracht D.J."/>
            <person name="Gomez-Lopez N."/>
            <person name="Theis K.R."/>
        </authorList>
    </citation>
    <scope>NUCLEOTIDE SEQUENCE [LARGE SCALE GENOMIC DNA]</scope>
    <source>
        <strain evidence="3 4">MAC-C1-H1</strain>
    </source>
</reference>
<proteinExistence type="predicted"/>
<dbReference type="Pfam" id="PF01381">
    <property type="entry name" value="HTH_3"/>
    <property type="match status" value="1"/>
</dbReference>
<protein>
    <submittedName>
        <fullName evidence="3">Helix-turn-helix domain-containing protein</fullName>
    </submittedName>
</protein>
<evidence type="ECO:0000259" key="2">
    <source>
        <dbReference type="PROSITE" id="PS50943"/>
    </source>
</evidence>
<dbReference type="InterPro" id="IPR010982">
    <property type="entry name" value="Lambda_DNA-bd_dom_sf"/>
</dbReference>
<feature type="domain" description="HTH cro/C1-type" evidence="2">
    <location>
        <begin position="17"/>
        <end position="71"/>
    </location>
</feature>
<dbReference type="PANTHER" id="PTHR46558">
    <property type="entry name" value="TRACRIPTIONAL REGULATORY PROTEIN-RELATED-RELATED"/>
    <property type="match status" value="1"/>
</dbReference>
<gene>
    <name evidence="3" type="ORF">MUU45_000343</name>
</gene>
<dbReference type="GO" id="GO:0003677">
    <property type="term" value="F:DNA binding"/>
    <property type="evidence" value="ECO:0007669"/>
    <property type="project" value="UniProtKB-KW"/>
</dbReference>
<keyword evidence="4" id="KW-1185">Reference proteome</keyword>
<dbReference type="AlphaFoldDB" id="A0AAW5LAY7"/>